<feature type="compositionally biased region" description="Polar residues" evidence="2">
    <location>
        <begin position="487"/>
        <end position="496"/>
    </location>
</feature>
<dbReference type="SMART" id="SM00338">
    <property type="entry name" value="BRLZ"/>
    <property type="match status" value="1"/>
</dbReference>
<dbReference type="PANTHER" id="PTHR46324">
    <property type="entry name" value="BASIC LEUCINE ZIPPER 43-RELATED"/>
    <property type="match status" value="1"/>
</dbReference>
<feature type="region of interest" description="Disordered" evidence="2">
    <location>
        <begin position="473"/>
        <end position="514"/>
    </location>
</feature>
<feature type="compositionally biased region" description="Basic and acidic residues" evidence="2">
    <location>
        <begin position="41"/>
        <end position="51"/>
    </location>
</feature>
<feature type="compositionally biased region" description="Basic residues" evidence="2">
    <location>
        <begin position="64"/>
        <end position="73"/>
    </location>
</feature>
<evidence type="ECO:0000313" key="5">
    <source>
        <dbReference type="Proteomes" id="UP001314263"/>
    </source>
</evidence>
<protein>
    <recommendedName>
        <fullName evidence="3">BZIP domain-containing protein</fullName>
    </recommendedName>
</protein>
<dbReference type="Gene3D" id="1.20.5.170">
    <property type="match status" value="1"/>
</dbReference>
<evidence type="ECO:0000256" key="1">
    <source>
        <dbReference type="SAM" id="Coils"/>
    </source>
</evidence>
<feature type="compositionally biased region" description="Low complexity" evidence="2">
    <location>
        <begin position="152"/>
        <end position="171"/>
    </location>
</feature>
<dbReference type="PROSITE" id="PS50217">
    <property type="entry name" value="BZIP"/>
    <property type="match status" value="1"/>
</dbReference>
<dbReference type="GO" id="GO:0003700">
    <property type="term" value="F:DNA-binding transcription factor activity"/>
    <property type="evidence" value="ECO:0007669"/>
    <property type="project" value="InterPro"/>
</dbReference>
<feature type="coiled-coil region" evidence="1">
    <location>
        <begin position="740"/>
        <end position="802"/>
    </location>
</feature>
<gene>
    <name evidence="4" type="ORF">CVIRNUC_009843</name>
</gene>
<reference evidence="4 5" key="1">
    <citation type="submission" date="2023-10" db="EMBL/GenBank/DDBJ databases">
        <authorList>
            <person name="Maclean D."/>
            <person name="Macfadyen A."/>
        </authorList>
    </citation>
    <scope>NUCLEOTIDE SEQUENCE [LARGE SCALE GENOMIC DNA]</scope>
</reference>
<dbReference type="PANTHER" id="PTHR46324:SF26">
    <property type="entry name" value="OS02G0728001 PROTEIN"/>
    <property type="match status" value="1"/>
</dbReference>
<feature type="compositionally biased region" description="Gly residues" evidence="2">
    <location>
        <begin position="11"/>
        <end position="20"/>
    </location>
</feature>
<feature type="compositionally biased region" description="Polar residues" evidence="2">
    <location>
        <begin position="1"/>
        <end position="10"/>
    </location>
</feature>
<name>A0AAV1IH33_9CHLO</name>
<dbReference type="InterPro" id="IPR004827">
    <property type="entry name" value="bZIP"/>
</dbReference>
<feature type="compositionally biased region" description="Low complexity" evidence="2">
    <location>
        <begin position="684"/>
        <end position="694"/>
    </location>
</feature>
<proteinExistence type="predicted"/>
<dbReference type="SUPFAM" id="SSF57959">
    <property type="entry name" value="Leucine zipper domain"/>
    <property type="match status" value="1"/>
</dbReference>
<dbReference type="EMBL" id="CAUYUE010000015">
    <property type="protein sequence ID" value="CAK0786629.1"/>
    <property type="molecule type" value="Genomic_DNA"/>
</dbReference>
<evidence type="ECO:0000259" key="3">
    <source>
        <dbReference type="PROSITE" id="PS50217"/>
    </source>
</evidence>
<feature type="domain" description="BZIP" evidence="3">
    <location>
        <begin position="715"/>
        <end position="765"/>
    </location>
</feature>
<feature type="region of interest" description="Disordered" evidence="2">
    <location>
        <begin position="684"/>
        <end position="715"/>
    </location>
</feature>
<feature type="region of interest" description="Disordered" evidence="2">
    <location>
        <begin position="274"/>
        <end position="322"/>
    </location>
</feature>
<keyword evidence="5" id="KW-1185">Reference proteome</keyword>
<comment type="caution">
    <text evidence="4">The sequence shown here is derived from an EMBL/GenBank/DDBJ whole genome shotgun (WGS) entry which is preliminary data.</text>
</comment>
<organism evidence="4 5">
    <name type="scientific">Coccomyxa viridis</name>
    <dbReference type="NCBI Taxonomy" id="1274662"/>
    <lineage>
        <taxon>Eukaryota</taxon>
        <taxon>Viridiplantae</taxon>
        <taxon>Chlorophyta</taxon>
        <taxon>core chlorophytes</taxon>
        <taxon>Trebouxiophyceae</taxon>
        <taxon>Trebouxiophyceae incertae sedis</taxon>
        <taxon>Coccomyxaceae</taxon>
        <taxon>Coccomyxa</taxon>
    </lineage>
</organism>
<sequence length="838" mass="87050">MQASQPSQADQGGGGRGAAGHEGTSSKETVSAEAGPAAMQVDERAALKEPEMAVQEESSALSVRSRRRKPYKRPRPEEEGARQPSGSAAALRRVDTPVVTRRQAGQRAADQSGGEAAEASGVPERAGDGAGGQTPVRAKIEIEQDGATRQTPDLATPSLAAPAAAWGAAHLSTPSAEEASRADGQHGGLPMQMSMAAPEIQQQSSRASEKLQRLLGSLSSTLAQRGAALPGPAAAASAPAGAGRGDQVRGSLAAMPPASQQAFLRALLKSISKDRRPDSAAAQAEAAPKCKSLPDTIQRPKAIRISPAQSARPFGMGDAGPAPALDSLASLARYLAQQREGAGSAEAHAPAGAAAAMLPVSQVLAQQALAVSSGQPAAQEQSPALWSVLQGGHLGGQPGGQLGQPLHAPLAFAEPSQPLERRFRSLSNPSPSSLMFGKATSLLPNPFAQFSSIPLQGKLGDPAGLLNRPVRRRTPLPDLMEGGGDSDTVSVLSGHQSRPEGEVTGPQAPSQLSMDSEAAKIRKALAGALDFSGSNKPGLPKELQSFSQEFAPRSSLVQQELARVARSALLSGVPSGQALGSGAALGTGKPSLGSVGRLQSLPVRASDMSAASFQVLETLLSQAHKEGGGSMSSELERYFVQGSAPAAATLMAPAAPRMQRPEVQATQTSLANLLLRQPLQLPAQAPLPAPMQGLGPTQSLSAEAAEDDQLGETPLDKAERRRLNNKISARRTRERRNFQLRKLEEENDVLGKQILTLQQQVTELRSANHVLLQNLPQISDHQRKLMDENENLKLEVQGLRSLMLQGMQLPGSSAIPAPALQGSALTAAMTLALSRPPL</sequence>
<keyword evidence="1" id="KW-0175">Coiled coil</keyword>
<evidence type="ECO:0000256" key="2">
    <source>
        <dbReference type="SAM" id="MobiDB-lite"/>
    </source>
</evidence>
<dbReference type="AlphaFoldDB" id="A0AAV1IH33"/>
<dbReference type="InterPro" id="IPR044521">
    <property type="entry name" value="AtbZIP8/43"/>
</dbReference>
<feature type="compositionally biased region" description="Low complexity" evidence="2">
    <location>
        <begin position="222"/>
        <end position="241"/>
    </location>
</feature>
<dbReference type="InterPro" id="IPR046347">
    <property type="entry name" value="bZIP_sf"/>
</dbReference>
<evidence type="ECO:0000313" key="4">
    <source>
        <dbReference type="EMBL" id="CAK0786629.1"/>
    </source>
</evidence>
<dbReference type="Proteomes" id="UP001314263">
    <property type="component" value="Unassembled WGS sequence"/>
</dbReference>
<feature type="region of interest" description="Disordered" evidence="2">
    <location>
        <begin position="1"/>
        <end position="256"/>
    </location>
</feature>
<accession>A0AAV1IH33</accession>